<dbReference type="InterPro" id="IPR032508">
    <property type="entry name" value="FecR_C"/>
</dbReference>
<dbReference type="Gene3D" id="2.60.120.1440">
    <property type="match status" value="1"/>
</dbReference>
<reference evidence="3" key="2">
    <citation type="submission" date="2021-04" db="EMBL/GenBank/DDBJ databases">
        <authorList>
            <person name="Gilroy R."/>
        </authorList>
    </citation>
    <scope>NUCLEOTIDE SEQUENCE</scope>
    <source>
        <strain evidence="3">ChiHecec2B26-12326</strain>
    </source>
</reference>
<evidence type="ECO:0000313" key="4">
    <source>
        <dbReference type="Proteomes" id="UP000823847"/>
    </source>
</evidence>
<dbReference type="AlphaFoldDB" id="A0A9D1XTR3"/>
<dbReference type="PIRSF" id="PIRSF018266">
    <property type="entry name" value="FecR"/>
    <property type="match status" value="1"/>
</dbReference>
<dbReference type="Pfam" id="PF16344">
    <property type="entry name" value="FecR_C"/>
    <property type="match status" value="1"/>
</dbReference>
<sequence length="336" mass="39046">MDEDLLLKFLTRTADERELEEIGRWIRSDKKRADELFEMERLWSLRDELRYSDEKRLDEAYKELLGRLERRGVGVRKERRRSRLRSILAACLRYAAIVVLVSVVSIEAYKYATAEAEPAPVENHIQVPGGQRVLLTLSDGTRVWLNARSEFSYPSRFSKDARNVRLEGEGFFEVAHDADRPFVVKGGLLDIKVLGTKFNMRNYEDEASSVTLVEGKVEVATADEGERLTLRPREQVVYSPETGITLNRDVDTDVWRAWTKGELIFRNQPLRAICRELERKFNVRIDIRDPRLAEELFTCHFDETVGIQDVMSLLGETRKLTYSFEKNNIIIRSLKK</sequence>
<dbReference type="Gene3D" id="3.55.50.30">
    <property type="match status" value="1"/>
</dbReference>
<comment type="caution">
    <text evidence="3">The sequence shown here is derived from an EMBL/GenBank/DDBJ whole genome shotgun (WGS) entry which is preliminary data.</text>
</comment>
<dbReference type="FunFam" id="2.60.120.1440:FF:000001">
    <property type="entry name" value="Putative anti-sigma factor"/>
    <property type="match status" value="1"/>
</dbReference>
<gene>
    <name evidence="3" type="ORF">H9848_11210</name>
</gene>
<dbReference type="EMBL" id="DXEN01000080">
    <property type="protein sequence ID" value="HIX87156.1"/>
    <property type="molecule type" value="Genomic_DNA"/>
</dbReference>
<dbReference type="GO" id="GO:0016989">
    <property type="term" value="F:sigma factor antagonist activity"/>
    <property type="evidence" value="ECO:0007669"/>
    <property type="project" value="TreeGrafter"/>
</dbReference>
<dbReference type="InterPro" id="IPR012373">
    <property type="entry name" value="Ferrdict_sens_TM"/>
</dbReference>
<feature type="domain" description="FecR protein" evidence="1">
    <location>
        <begin position="125"/>
        <end position="218"/>
    </location>
</feature>
<proteinExistence type="predicted"/>
<dbReference type="Pfam" id="PF04773">
    <property type="entry name" value="FecR"/>
    <property type="match status" value="1"/>
</dbReference>
<dbReference type="PANTHER" id="PTHR30273:SF2">
    <property type="entry name" value="PROTEIN FECR"/>
    <property type="match status" value="1"/>
</dbReference>
<dbReference type="Proteomes" id="UP000823847">
    <property type="component" value="Unassembled WGS sequence"/>
</dbReference>
<reference evidence="3" key="1">
    <citation type="journal article" date="2021" name="PeerJ">
        <title>Extensive microbial diversity within the chicken gut microbiome revealed by metagenomics and culture.</title>
        <authorList>
            <person name="Gilroy R."/>
            <person name="Ravi A."/>
            <person name="Getino M."/>
            <person name="Pursley I."/>
            <person name="Horton D.L."/>
            <person name="Alikhan N.F."/>
            <person name="Baker D."/>
            <person name="Gharbi K."/>
            <person name="Hall N."/>
            <person name="Watson M."/>
            <person name="Adriaenssens E.M."/>
            <person name="Foster-Nyarko E."/>
            <person name="Jarju S."/>
            <person name="Secka A."/>
            <person name="Antonio M."/>
            <person name="Oren A."/>
            <person name="Chaudhuri R.R."/>
            <person name="La Ragione R."/>
            <person name="Hildebrand F."/>
            <person name="Pallen M.J."/>
        </authorList>
    </citation>
    <scope>NUCLEOTIDE SEQUENCE</scope>
    <source>
        <strain evidence="3">ChiHecec2B26-12326</strain>
    </source>
</reference>
<evidence type="ECO:0000259" key="1">
    <source>
        <dbReference type="Pfam" id="PF04773"/>
    </source>
</evidence>
<evidence type="ECO:0000313" key="3">
    <source>
        <dbReference type="EMBL" id="HIX87156.1"/>
    </source>
</evidence>
<feature type="domain" description="Protein FecR C-terminal" evidence="2">
    <location>
        <begin position="262"/>
        <end position="331"/>
    </location>
</feature>
<organism evidence="3 4">
    <name type="scientific">Candidatus Parabacteroides intestinigallinarum</name>
    <dbReference type="NCBI Taxonomy" id="2838722"/>
    <lineage>
        <taxon>Bacteria</taxon>
        <taxon>Pseudomonadati</taxon>
        <taxon>Bacteroidota</taxon>
        <taxon>Bacteroidia</taxon>
        <taxon>Bacteroidales</taxon>
        <taxon>Tannerellaceae</taxon>
        <taxon>Parabacteroides</taxon>
    </lineage>
</organism>
<accession>A0A9D1XTR3</accession>
<dbReference type="PANTHER" id="PTHR30273">
    <property type="entry name" value="PERIPLASMIC SIGNAL SENSOR AND SIGMA FACTOR ACTIVATOR FECR-RELATED"/>
    <property type="match status" value="1"/>
</dbReference>
<dbReference type="InterPro" id="IPR006860">
    <property type="entry name" value="FecR"/>
</dbReference>
<evidence type="ECO:0000259" key="2">
    <source>
        <dbReference type="Pfam" id="PF16344"/>
    </source>
</evidence>
<name>A0A9D1XTR3_9BACT</name>
<protein>
    <submittedName>
        <fullName evidence="3">FecR domain-containing protein</fullName>
    </submittedName>
</protein>